<protein>
    <submittedName>
        <fullName evidence="1">Uncharacterized protein</fullName>
    </submittedName>
</protein>
<dbReference type="AlphaFoldDB" id="R7ZN13"/>
<organism evidence="1 2">
    <name type="scientific">Lunatimonas lonarensis</name>
    <dbReference type="NCBI Taxonomy" id="1232681"/>
    <lineage>
        <taxon>Bacteria</taxon>
        <taxon>Pseudomonadati</taxon>
        <taxon>Bacteroidota</taxon>
        <taxon>Cytophagia</taxon>
        <taxon>Cytophagales</taxon>
        <taxon>Cyclobacteriaceae</taxon>
    </lineage>
</organism>
<evidence type="ECO:0000313" key="1">
    <source>
        <dbReference type="EMBL" id="EON75491.1"/>
    </source>
</evidence>
<sequence length="83" mass="8870">MFNNKLKKMEKRRKLPKVVMAVSVAAMGMGLFSTLQNEARATGGVSKCYKNINTSTGGLTDFCSNSVCVEKNGTGNSKSRCGS</sequence>
<proteinExistence type="predicted"/>
<comment type="caution">
    <text evidence="1">The sequence shown here is derived from an EMBL/GenBank/DDBJ whole genome shotgun (WGS) entry which is preliminary data.</text>
</comment>
<name>R7ZN13_9BACT</name>
<gene>
    <name evidence="1" type="ORF">ADIS_4039</name>
</gene>
<keyword evidence="2" id="KW-1185">Reference proteome</keyword>
<dbReference type="Proteomes" id="UP000013909">
    <property type="component" value="Unassembled WGS sequence"/>
</dbReference>
<reference evidence="1 2" key="1">
    <citation type="submission" date="2013-02" db="EMBL/GenBank/DDBJ databases">
        <title>A novel strain isolated from Lonar lake, Maharashtra, India.</title>
        <authorList>
            <person name="Singh A."/>
        </authorList>
    </citation>
    <scope>NUCLEOTIDE SEQUENCE [LARGE SCALE GENOMIC DNA]</scope>
    <source>
        <strain evidence="1 2">AK24</strain>
    </source>
</reference>
<dbReference type="EMBL" id="AQHR01000105">
    <property type="protein sequence ID" value="EON75491.1"/>
    <property type="molecule type" value="Genomic_DNA"/>
</dbReference>
<evidence type="ECO:0000313" key="2">
    <source>
        <dbReference type="Proteomes" id="UP000013909"/>
    </source>
</evidence>
<accession>R7ZN13</accession>